<name>A0A3D8T7G2_9HELO</name>
<keyword evidence="3" id="KW-1185">Reference proteome</keyword>
<evidence type="ECO:0000313" key="2">
    <source>
        <dbReference type="EMBL" id="RDW94475.1"/>
    </source>
</evidence>
<comment type="caution">
    <text evidence="2">The sequence shown here is derived from an EMBL/GenBank/DDBJ whole genome shotgun (WGS) entry which is preliminary data.</text>
</comment>
<reference evidence="2 3" key="1">
    <citation type="journal article" date="2018" name="IMA Fungus">
        <title>IMA Genome-F 9: Draft genome sequence of Annulohypoxylon stygium, Aspergillus mulundensis, Berkeleyomyces basicola (syn. Thielaviopsis basicola), Ceratocystis smalleyi, two Cercospora beticola strains, Coleophoma cylindrospora, Fusarium fracticaudum, Phialophora cf. hyalina, and Morchella septimelata.</title>
        <authorList>
            <person name="Wingfield B.D."/>
            <person name="Bills G.F."/>
            <person name="Dong Y."/>
            <person name="Huang W."/>
            <person name="Nel W.J."/>
            <person name="Swalarsk-Parry B.S."/>
            <person name="Vaghefi N."/>
            <person name="Wilken P.M."/>
            <person name="An Z."/>
            <person name="de Beer Z.W."/>
            <person name="De Vos L."/>
            <person name="Chen L."/>
            <person name="Duong T.A."/>
            <person name="Gao Y."/>
            <person name="Hammerbacher A."/>
            <person name="Kikkert J.R."/>
            <person name="Li Y."/>
            <person name="Li H."/>
            <person name="Li K."/>
            <person name="Li Q."/>
            <person name="Liu X."/>
            <person name="Ma X."/>
            <person name="Naidoo K."/>
            <person name="Pethybridge S.J."/>
            <person name="Sun J."/>
            <person name="Steenkamp E.T."/>
            <person name="van der Nest M.A."/>
            <person name="van Wyk S."/>
            <person name="Wingfield M.J."/>
            <person name="Xiong C."/>
            <person name="Yue Q."/>
            <person name="Zhang X."/>
        </authorList>
    </citation>
    <scope>NUCLEOTIDE SEQUENCE [LARGE SCALE GENOMIC DNA]</scope>
    <source>
        <strain evidence="2 3">BP5796</strain>
    </source>
</reference>
<evidence type="ECO:0000256" key="1">
    <source>
        <dbReference type="SAM" id="MobiDB-lite"/>
    </source>
</evidence>
<dbReference type="Gene3D" id="3.80.10.10">
    <property type="entry name" value="Ribonuclease Inhibitor"/>
    <property type="match status" value="1"/>
</dbReference>
<dbReference type="OrthoDB" id="5213490at2759"/>
<proteinExistence type="predicted"/>
<organism evidence="2 3">
    <name type="scientific">Coleophoma crateriformis</name>
    <dbReference type="NCBI Taxonomy" id="565419"/>
    <lineage>
        <taxon>Eukaryota</taxon>
        <taxon>Fungi</taxon>
        <taxon>Dikarya</taxon>
        <taxon>Ascomycota</taxon>
        <taxon>Pezizomycotina</taxon>
        <taxon>Leotiomycetes</taxon>
        <taxon>Helotiales</taxon>
        <taxon>Dermateaceae</taxon>
        <taxon>Coleophoma</taxon>
    </lineage>
</organism>
<dbReference type="SUPFAM" id="SSF52058">
    <property type="entry name" value="L domain-like"/>
    <property type="match status" value="1"/>
</dbReference>
<dbReference type="InterPro" id="IPR032675">
    <property type="entry name" value="LRR_dom_sf"/>
</dbReference>
<dbReference type="EMBL" id="PDLN01000001">
    <property type="protein sequence ID" value="RDW94475.1"/>
    <property type="molecule type" value="Genomic_DNA"/>
</dbReference>
<gene>
    <name evidence="2" type="ORF">BP5796_00238</name>
</gene>
<dbReference type="Proteomes" id="UP000256328">
    <property type="component" value="Unassembled WGS sequence"/>
</dbReference>
<evidence type="ECO:0000313" key="3">
    <source>
        <dbReference type="Proteomes" id="UP000256328"/>
    </source>
</evidence>
<dbReference type="AlphaFoldDB" id="A0A3D8T7G2"/>
<accession>A0A3D8T7G2</accession>
<evidence type="ECO:0008006" key="4">
    <source>
        <dbReference type="Google" id="ProtNLM"/>
    </source>
</evidence>
<protein>
    <recommendedName>
        <fullName evidence="4">Leucine rich repeat protein</fullName>
    </recommendedName>
</protein>
<feature type="region of interest" description="Disordered" evidence="1">
    <location>
        <begin position="569"/>
        <end position="611"/>
    </location>
</feature>
<sequence>MPPPSYNAAIDALQRPAAWELIATYMDASSLAACCLINHELSLIFTRALWCNPIPLILQHTRLPCRRVLSFLSARQGDDQLYPRQKALVEILDFRSLRRLRQQCDLHHEAWTCHELLTGNNVRDRLALFPNCKILLLDELPGWTECKEDVDPIVGGAEGRPSPAVLSVANCAGLSVYRVLASKELSNLLHLDLSGLPVGEKIPETFNVSNFSSLRILKMRGMRLQDKHMEQILGSFGPKIWYLDVRDNLLTDRAIRFFNLLALPRLTLPSMNECPDLKYLAEAPAYYEGDSSTEAELVNDCFPLRPADVDIITAYLKRHGTLCSRESLSHDDPLLQPTGLTQLYVSGNKFTSRVAANLLTGDIGGRIQLLDVGTVLIPDYIRRDITNRCFPYATDGCLLKEQILEGHIVPRLEQLRIHHSIITIVIDTGNGKLRNPHVQEQGQQLLNDTFISFSNPDINPHLHTLTLTSIPVESSYILSQLIAFLQACAEQEQTIGSLQSKFVSNGINYKRRPKILTGLRVLRLEFLPKIGNRGNSISASGEAVADTFLEESNNDFSFFGENLVRSSSPLEADATDKTQKERDKKGKAQNGVVAKDGRNNGKRTETTSELKNDAEDVVAGLKRYRASPESRWTGRLELVFPSK</sequence>
<feature type="compositionally biased region" description="Basic and acidic residues" evidence="1">
    <location>
        <begin position="595"/>
        <end position="611"/>
    </location>
</feature>
<feature type="compositionally biased region" description="Basic and acidic residues" evidence="1">
    <location>
        <begin position="574"/>
        <end position="586"/>
    </location>
</feature>